<protein>
    <recommendedName>
        <fullName evidence="3">Long-chain acyl-[acyl-carrier-protein] reductase</fullName>
        <shortName evidence="3">AAR</shortName>
        <ecNumber evidence="3">1.2.1.80</ecNumber>
    </recommendedName>
</protein>
<comment type="function">
    <text evidence="3">Catalyzes the NADP-dependent reduction of long-chain acyl-ACP to the corresponding fatty aldehyde. Involved in the biosynthesis of alkanes, mainly heptadecane and pentadecane, by producing the fatty aldehydes used by aldehyde decarbonylase.</text>
</comment>
<dbReference type="PANTHER" id="PTHR43086:SF3">
    <property type="entry name" value="NADP-DEPENDENT 3-HYDROXY ACID DEHYDROGENASE YDFG"/>
    <property type="match status" value="1"/>
</dbReference>
<keyword evidence="5" id="KW-1185">Reference proteome</keyword>
<evidence type="ECO:0000313" key="4">
    <source>
        <dbReference type="EMBL" id="UFP93341.1"/>
    </source>
</evidence>
<keyword evidence="2 3" id="KW-0560">Oxidoreductase</keyword>
<evidence type="ECO:0000313" key="5">
    <source>
        <dbReference type="Proteomes" id="UP001054846"/>
    </source>
</evidence>
<comment type="catalytic activity">
    <reaction evidence="3">
        <text>a long-chain fatty aldehyde + holo-[ACP] + NAD(+) = a long-chain fatty acyl-[ACP] + NADH + H(+)</text>
        <dbReference type="Rhea" id="RHEA:54180"/>
        <dbReference type="Rhea" id="RHEA-COMP:9685"/>
        <dbReference type="Rhea" id="RHEA-COMP:12682"/>
        <dbReference type="ChEBI" id="CHEBI:15378"/>
        <dbReference type="ChEBI" id="CHEBI:17176"/>
        <dbReference type="ChEBI" id="CHEBI:57540"/>
        <dbReference type="ChEBI" id="CHEBI:57945"/>
        <dbReference type="ChEBI" id="CHEBI:64479"/>
        <dbReference type="ChEBI" id="CHEBI:133243"/>
        <dbReference type="EC" id="1.2.1.80"/>
    </reaction>
</comment>
<comment type="cofactor">
    <cofactor evidence="3">
        <name>a divalent metal cation</name>
        <dbReference type="ChEBI" id="CHEBI:60240"/>
    </cofactor>
</comment>
<dbReference type="InterPro" id="IPR036291">
    <property type="entry name" value="NAD(P)-bd_dom_sf"/>
</dbReference>
<dbReference type="EC" id="1.2.1.80" evidence="3"/>
<dbReference type="InterPro" id="IPR016836">
    <property type="entry name" value="AAR"/>
</dbReference>
<reference evidence="4 5" key="1">
    <citation type="journal article" date="2021" name="Genome Biol. Evol.">
        <title>Complete Genome Sequencing of a Novel Gloeobacter Species from a Waterfall Cave in Mexico.</title>
        <authorList>
            <person name="Saw J.H."/>
            <person name="Cardona T."/>
            <person name="Montejano G."/>
        </authorList>
    </citation>
    <scope>NUCLEOTIDE SEQUENCE [LARGE SCALE GENOMIC DNA]</scope>
    <source>
        <strain evidence="4">MG652769</strain>
    </source>
</reference>
<keyword evidence="3" id="KW-0520">NAD</keyword>
<dbReference type="PIRSF" id="PIRSF026396">
    <property type="entry name" value="UCP026396_short-chain_DH"/>
    <property type="match status" value="1"/>
</dbReference>
<accession>A0ABY3PI40</accession>
<dbReference type="SUPFAM" id="SSF51735">
    <property type="entry name" value="NAD(P)-binding Rossmann-fold domains"/>
    <property type="match status" value="1"/>
</dbReference>
<dbReference type="EMBL" id="CP063845">
    <property type="protein sequence ID" value="UFP93341.1"/>
    <property type="molecule type" value="Genomic_DNA"/>
</dbReference>
<dbReference type="PANTHER" id="PTHR43086">
    <property type="entry name" value="VERY-LONG-CHAIN 3-OXOOACYL-COA REDUCTASE"/>
    <property type="match status" value="1"/>
</dbReference>
<comment type="catalytic activity">
    <reaction evidence="3">
        <text>a long-chain fatty aldehyde + holo-[ACP] + NADP(+) = a long-chain fatty acyl-[ACP] + NADPH + H(+)</text>
        <dbReference type="Rhea" id="RHEA:54176"/>
        <dbReference type="Rhea" id="RHEA-COMP:9685"/>
        <dbReference type="Rhea" id="RHEA-COMP:12682"/>
        <dbReference type="ChEBI" id="CHEBI:15378"/>
        <dbReference type="ChEBI" id="CHEBI:17176"/>
        <dbReference type="ChEBI" id="CHEBI:57783"/>
        <dbReference type="ChEBI" id="CHEBI:58349"/>
        <dbReference type="ChEBI" id="CHEBI:64479"/>
        <dbReference type="ChEBI" id="CHEBI:133243"/>
        <dbReference type="EC" id="1.2.1.80"/>
    </reaction>
</comment>
<evidence type="ECO:0000256" key="1">
    <source>
        <dbReference type="ARBA" id="ARBA00006484"/>
    </source>
</evidence>
<proteinExistence type="inferred from homology"/>
<name>A0ABY3PI40_9CYAN</name>
<organism evidence="4 5">
    <name type="scientific">Gloeobacter morelensis MG652769</name>
    <dbReference type="NCBI Taxonomy" id="2781736"/>
    <lineage>
        <taxon>Bacteria</taxon>
        <taxon>Bacillati</taxon>
        <taxon>Cyanobacteriota</taxon>
        <taxon>Cyanophyceae</taxon>
        <taxon>Gloeobacterales</taxon>
        <taxon>Gloeobacteraceae</taxon>
        <taxon>Gloeobacter</taxon>
        <taxon>Gloeobacter morelensis</taxon>
    </lineage>
</organism>
<evidence type="ECO:0000256" key="3">
    <source>
        <dbReference type="PIRNR" id="PIRNR026396"/>
    </source>
</evidence>
<comment type="similarity">
    <text evidence="1 3">Belongs to the short-chain dehydrogenases/reductases (SDR) family.</text>
</comment>
<dbReference type="Gene3D" id="3.40.50.720">
    <property type="entry name" value="NAD(P)-binding Rossmann-like Domain"/>
    <property type="match status" value="1"/>
</dbReference>
<dbReference type="GO" id="GO:0016491">
    <property type="term" value="F:oxidoreductase activity"/>
    <property type="evidence" value="ECO:0007669"/>
    <property type="project" value="UniProtKB-KW"/>
</dbReference>
<evidence type="ECO:0000256" key="2">
    <source>
        <dbReference type="ARBA" id="ARBA00023002"/>
    </source>
</evidence>
<dbReference type="Proteomes" id="UP001054846">
    <property type="component" value="Chromosome"/>
</dbReference>
<gene>
    <name evidence="4" type="ORF">ISF26_16240</name>
</gene>
<dbReference type="RefSeq" id="WP_230840341.1">
    <property type="nucleotide sequence ID" value="NZ_CP063845.1"/>
</dbReference>
<sequence length="350" mass="38819">MFGLIGHLTNLSHAQRVARDLGYDEYASHDLEFWCMAPPQAVDEITITSVTGQVIHGQYVESCFLPEMLAQGRFKTAMRKILNAMALVQKRGIDITALGGFSSIIFENFSLDKLLNVRDITLDIQRFTTGNTHTAYILCQQVEQGAVRYGIDLAKATVAVVGATGDIGSAVCRWLTDRADIHELLLVARDAERLDRLQQELDTGRILPVEEALPKADIVVWVASMNQGMAIDPASLRTPCLLIDGGYPKNMAGTLQRPGIHILDGGMVEHSLDIDWQIMSFLNVPNPARQFFACFAESMLLEFEGLHFNFSWGRNHITVEKMAQIGSLSKKHGFRPLLEPSQRSGELVHG</sequence>
<dbReference type="NCBIfam" id="TIGR04058">
    <property type="entry name" value="AcACP_reductase"/>
    <property type="match status" value="1"/>
</dbReference>